<sequence>MIRAGRSEEHEDFRPPCITFFFSVCC</sequence>
<reference evidence="1" key="1">
    <citation type="submission" date="2014-11" db="EMBL/GenBank/DDBJ databases">
        <authorList>
            <person name="Amaro Gonzalez C."/>
        </authorList>
    </citation>
    <scope>NUCLEOTIDE SEQUENCE</scope>
</reference>
<name>A0A0E9PRM8_ANGAN</name>
<evidence type="ECO:0000313" key="1">
    <source>
        <dbReference type="EMBL" id="JAH06518.1"/>
    </source>
</evidence>
<proteinExistence type="predicted"/>
<dbReference type="EMBL" id="GBXM01102059">
    <property type="protein sequence ID" value="JAH06518.1"/>
    <property type="molecule type" value="Transcribed_RNA"/>
</dbReference>
<reference evidence="1" key="2">
    <citation type="journal article" date="2015" name="Fish Shellfish Immunol.">
        <title>Early steps in the European eel (Anguilla anguilla)-Vibrio vulnificus interaction in the gills: Role of the RtxA13 toxin.</title>
        <authorList>
            <person name="Callol A."/>
            <person name="Pajuelo D."/>
            <person name="Ebbesson L."/>
            <person name="Teles M."/>
            <person name="MacKenzie S."/>
            <person name="Amaro C."/>
        </authorList>
    </citation>
    <scope>NUCLEOTIDE SEQUENCE</scope>
</reference>
<organism evidence="1">
    <name type="scientific">Anguilla anguilla</name>
    <name type="common">European freshwater eel</name>
    <name type="synonym">Muraena anguilla</name>
    <dbReference type="NCBI Taxonomy" id="7936"/>
    <lineage>
        <taxon>Eukaryota</taxon>
        <taxon>Metazoa</taxon>
        <taxon>Chordata</taxon>
        <taxon>Craniata</taxon>
        <taxon>Vertebrata</taxon>
        <taxon>Euteleostomi</taxon>
        <taxon>Actinopterygii</taxon>
        <taxon>Neopterygii</taxon>
        <taxon>Teleostei</taxon>
        <taxon>Anguilliformes</taxon>
        <taxon>Anguillidae</taxon>
        <taxon>Anguilla</taxon>
    </lineage>
</organism>
<dbReference type="AlphaFoldDB" id="A0A0E9PRM8"/>
<protein>
    <submittedName>
        <fullName evidence="1">Uncharacterized protein</fullName>
    </submittedName>
</protein>
<accession>A0A0E9PRM8</accession>